<evidence type="ECO:0000313" key="3">
    <source>
        <dbReference type="Proteomes" id="UP001633002"/>
    </source>
</evidence>
<feature type="region of interest" description="Disordered" evidence="1">
    <location>
        <begin position="92"/>
        <end position="145"/>
    </location>
</feature>
<evidence type="ECO:0008006" key="4">
    <source>
        <dbReference type="Google" id="ProtNLM"/>
    </source>
</evidence>
<dbReference type="Proteomes" id="UP001633002">
    <property type="component" value="Unassembled WGS sequence"/>
</dbReference>
<organism evidence="2 3">
    <name type="scientific">Riccia sorocarpa</name>
    <dbReference type="NCBI Taxonomy" id="122646"/>
    <lineage>
        <taxon>Eukaryota</taxon>
        <taxon>Viridiplantae</taxon>
        <taxon>Streptophyta</taxon>
        <taxon>Embryophyta</taxon>
        <taxon>Marchantiophyta</taxon>
        <taxon>Marchantiopsida</taxon>
        <taxon>Marchantiidae</taxon>
        <taxon>Marchantiales</taxon>
        <taxon>Ricciaceae</taxon>
        <taxon>Riccia</taxon>
    </lineage>
</organism>
<accession>A0ABD3GMC6</accession>
<feature type="compositionally biased region" description="Polar residues" evidence="1">
    <location>
        <begin position="127"/>
        <end position="140"/>
    </location>
</feature>
<name>A0ABD3GMC6_9MARC</name>
<feature type="region of interest" description="Disordered" evidence="1">
    <location>
        <begin position="1"/>
        <end position="25"/>
    </location>
</feature>
<reference evidence="2 3" key="1">
    <citation type="submission" date="2024-09" db="EMBL/GenBank/DDBJ databases">
        <title>Chromosome-scale assembly of Riccia sorocarpa.</title>
        <authorList>
            <person name="Paukszto L."/>
        </authorList>
    </citation>
    <scope>NUCLEOTIDE SEQUENCE [LARGE SCALE GENOMIC DNA]</scope>
    <source>
        <strain evidence="2">LP-2024</strain>
        <tissue evidence="2">Aerial parts of the thallus</tissue>
    </source>
</reference>
<keyword evidence="3" id="KW-1185">Reference proteome</keyword>
<protein>
    <recommendedName>
        <fullName evidence="4">ROS1-like protein</fullName>
    </recommendedName>
</protein>
<feature type="region of interest" description="Disordered" evidence="1">
    <location>
        <begin position="257"/>
        <end position="372"/>
    </location>
</feature>
<gene>
    <name evidence="2" type="ORF">R1sor_023294</name>
</gene>
<sequence>MLAFEKSANTQGNSSEGGTETGSTSGTELLALSSEKLTNPEAVQDVHWDRIPVDGNPRRLQFRCLIGDTIHCTSWQNPHCFKKHFETFHHMVPTGARRGRPRSRTESGSQSNRLQRLTDRPARTDSGRQQTNRIQNITDRSSGHFPSKWWKRQKYQLETILRKVTKQLHQKGVKDPEVIRQKATEYYSEWTTSDSARSTKQKLAETTITYWVNKGRSPEEAARKGGVPADLHESTSLEAKPVIMNDSGVLKIGRKVRAASDEESRMRGGLTTACDGDEEKVEEDRSTSEEEEGIQEQNRGFLLLESSSRADEEQGTPENSNHGEQGRSLLAERSMPTACSVSRQDELTEELDAQHSGGRRVGGVPPCPECIY</sequence>
<dbReference type="AlphaFoldDB" id="A0ABD3GMC6"/>
<comment type="caution">
    <text evidence="2">The sequence shown here is derived from an EMBL/GenBank/DDBJ whole genome shotgun (WGS) entry which is preliminary data.</text>
</comment>
<dbReference type="EMBL" id="JBJQOH010000007">
    <property type="protein sequence ID" value="KAL3680338.1"/>
    <property type="molecule type" value="Genomic_DNA"/>
</dbReference>
<feature type="compositionally biased region" description="Low complexity" evidence="1">
    <location>
        <begin position="14"/>
        <end position="25"/>
    </location>
</feature>
<proteinExistence type="predicted"/>
<evidence type="ECO:0000256" key="1">
    <source>
        <dbReference type="SAM" id="MobiDB-lite"/>
    </source>
</evidence>
<feature type="compositionally biased region" description="Basic and acidic residues" evidence="1">
    <location>
        <begin position="116"/>
        <end position="126"/>
    </location>
</feature>
<feature type="compositionally biased region" description="Polar residues" evidence="1">
    <location>
        <begin position="106"/>
        <end position="115"/>
    </location>
</feature>
<evidence type="ECO:0000313" key="2">
    <source>
        <dbReference type="EMBL" id="KAL3680338.1"/>
    </source>
</evidence>